<gene>
    <name evidence="2" type="ORF">MPH_02194</name>
</gene>
<dbReference type="AlphaFoldDB" id="K2RD60"/>
<keyword evidence="1" id="KW-0560">Oxidoreductase</keyword>
<accession>K2RD60</accession>
<proteinExistence type="predicted"/>
<dbReference type="GO" id="GO:0016491">
    <property type="term" value="F:oxidoreductase activity"/>
    <property type="evidence" value="ECO:0007669"/>
    <property type="project" value="UniProtKB-KW"/>
</dbReference>
<protein>
    <submittedName>
        <fullName evidence="2">Short-chain dehydrogenase/reductase SDR</fullName>
    </submittedName>
</protein>
<organism evidence="2 3">
    <name type="scientific">Macrophomina phaseolina (strain MS6)</name>
    <name type="common">Charcoal rot fungus</name>
    <dbReference type="NCBI Taxonomy" id="1126212"/>
    <lineage>
        <taxon>Eukaryota</taxon>
        <taxon>Fungi</taxon>
        <taxon>Dikarya</taxon>
        <taxon>Ascomycota</taxon>
        <taxon>Pezizomycotina</taxon>
        <taxon>Dothideomycetes</taxon>
        <taxon>Dothideomycetes incertae sedis</taxon>
        <taxon>Botryosphaeriales</taxon>
        <taxon>Botryosphaeriaceae</taxon>
        <taxon>Macrophomina</taxon>
    </lineage>
</organism>
<dbReference type="SUPFAM" id="SSF51735">
    <property type="entry name" value="NAD(P)-binding Rossmann-fold domains"/>
    <property type="match status" value="1"/>
</dbReference>
<dbReference type="InParanoid" id="K2RD60"/>
<sequence length="337" mass="36344">MASRSDFGHNTKASEVAAAFAGQIKGRVIAVTGIAKAGLGSATALAFAQGEPSLLILISRTQTKLDEVAAEIAVIKPNVNVKTVQVDLLSHDSVRRAADAIKALTPRIDVLVNNAALTIYERKHSSDGIEYQLAANHLGPFLLTNLLQDRFLEAAKTAPAGATRIVNVSSEAHRVSPFRFHDWNCEQKPVPEDETDSLENWPAVLRKSNNGYNGFVAYGQSKTANILFSVGLNKRLAEKGVVSYSLHPGAIATELGRDTTGELKDTFADLLKQANQKPSNEEGSSTTLVAALDPALNDVKGVYLDDCQLAKPEPYAVDPEKAEKLWALSEELVKQKF</sequence>
<dbReference type="HOGENOM" id="CLU_010194_44_0_1"/>
<evidence type="ECO:0000313" key="2">
    <source>
        <dbReference type="EMBL" id="EKG20471.1"/>
    </source>
</evidence>
<reference evidence="2 3" key="1">
    <citation type="journal article" date="2012" name="BMC Genomics">
        <title>Tools to kill: Genome of one of the most destructive plant pathogenic fungi Macrophomina phaseolina.</title>
        <authorList>
            <person name="Islam M.S."/>
            <person name="Haque M.S."/>
            <person name="Islam M.M."/>
            <person name="Emdad E.M."/>
            <person name="Halim A."/>
            <person name="Hossen Q.M.M."/>
            <person name="Hossain M.Z."/>
            <person name="Ahmed B."/>
            <person name="Rahim S."/>
            <person name="Rahman M.S."/>
            <person name="Alam M.M."/>
            <person name="Hou S."/>
            <person name="Wan X."/>
            <person name="Saito J.A."/>
            <person name="Alam M."/>
        </authorList>
    </citation>
    <scope>NUCLEOTIDE SEQUENCE [LARGE SCALE GENOMIC DNA]</scope>
    <source>
        <strain evidence="2 3">MS6</strain>
    </source>
</reference>
<dbReference type="InterPro" id="IPR036291">
    <property type="entry name" value="NAD(P)-bd_dom_sf"/>
</dbReference>
<dbReference type="PANTHER" id="PTHR43157">
    <property type="entry name" value="PHOSPHATIDYLINOSITOL-GLYCAN BIOSYNTHESIS CLASS F PROTEIN-RELATED"/>
    <property type="match status" value="1"/>
</dbReference>
<dbReference type="VEuPathDB" id="FungiDB:MPH_02194"/>
<comment type="caution">
    <text evidence="2">The sequence shown here is derived from an EMBL/GenBank/DDBJ whole genome shotgun (WGS) entry which is preliminary data.</text>
</comment>
<dbReference type="PRINTS" id="PR00081">
    <property type="entry name" value="GDHRDH"/>
</dbReference>
<dbReference type="Gene3D" id="3.40.50.720">
    <property type="entry name" value="NAD(P)-binding Rossmann-like Domain"/>
    <property type="match status" value="1"/>
</dbReference>
<evidence type="ECO:0000313" key="3">
    <source>
        <dbReference type="Proteomes" id="UP000007129"/>
    </source>
</evidence>
<dbReference type="Pfam" id="PF00106">
    <property type="entry name" value="adh_short"/>
    <property type="match status" value="1"/>
</dbReference>
<dbReference type="PANTHER" id="PTHR43157:SF31">
    <property type="entry name" value="PHOSPHATIDYLINOSITOL-GLYCAN BIOSYNTHESIS CLASS F PROTEIN"/>
    <property type="match status" value="1"/>
</dbReference>
<dbReference type="OrthoDB" id="191139at2759"/>
<dbReference type="EMBL" id="AHHD01000085">
    <property type="protein sequence ID" value="EKG20471.1"/>
    <property type="molecule type" value="Genomic_DNA"/>
</dbReference>
<dbReference type="InterPro" id="IPR002347">
    <property type="entry name" value="SDR_fam"/>
</dbReference>
<name>K2RD60_MACPH</name>
<evidence type="ECO:0000256" key="1">
    <source>
        <dbReference type="ARBA" id="ARBA00023002"/>
    </source>
</evidence>
<dbReference type="eggNOG" id="KOG1208">
    <property type="taxonomic scope" value="Eukaryota"/>
</dbReference>
<dbReference type="Proteomes" id="UP000007129">
    <property type="component" value="Unassembled WGS sequence"/>
</dbReference>
<dbReference type="STRING" id="1126212.K2RD60"/>